<accession>A0A0F7JZ95</accession>
<feature type="transmembrane region" description="Helical" evidence="10">
    <location>
        <begin position="39"/>
        <end position="58"/>
    </location>
</feature>
<feature type="transmembrane region" description="Helical" evidence="10">
    <location>
        <begin position="211"/>
        <end position="233"/>
    </location>
</feature>
<dbReference type="InterPro" id="IPR006303">
    <property type="entry name" value="FliR"/>
</dbReference>
<dbReference type="OrthoDB" id="9797790at2"/>
<dbReference type="PANTHER" id="PTHR30065">
    <property type="entry name" value="FLAGELLAR BIOSYNTHETIC PROTEIN FLIR"/>
    <property type="match status" value="1"/>
</dbReference>
<keyword evidence="11" id="KW-0969">Cilium</keyword>
<dbReference type="Proteomes" id="UP000034410">
    <property type="component" value="Chromosome"/>
</dbReference>
<evidence type="ECO:0000313" key="12">
    <source>
        <dbReference type="Proteomes" id="UP000034410"/>
    </source>
</evidence>
<feature type="transmembrane region" description="Helical" evidence="10">
    <location>
        <begin position="126"/>
        <end position="147"/>
    </location>
</feature>
<dbReference type="RefSeq" id="WP_046859126.1">
    <property type="nucleotide sequence ID" value="NZ_CP011412.1"/>
</dbReference>
<evidence type="ECO:0000256" key="10">
    <source>
        <dbReference type="RuleBase" id="RU362071"/>
    </source>
</evidence>
<sequence length="259" mass="27953">MIFTDTQLQSWLAAFFWPFVRIGALILSAPILSSRQTPIIFRLAFVLVLTWVLVPVIPASPVVDPFSGEAFIILLQQILIGVAMGFILQMVFAALIFGGQVIAYSMGLGFASMVDPQNGVQVPVVSQFYLILATLLFLVLNGHLVLIEILAQSFHTFPVAVSGLSQNGFSEIVGWASRMFNAGLLMSLPVVAALLLVNLGMGVIGRAAPQLNIFAVGFPISILIGFVLIWITLPDVMGNFTELLEEALGLIQRLLLIAG</sequence>
<dbReference type="GO" id="GO:0005886">
    <property type="term" value="C:plasma membrane"/>
    <property type="evidence" value="ECO:0007669"/>
    <property type="project" value="UniProtKB-SubCell"/>
</dbReference>
<keyword evidence="6 10" id="KW-1133">Transmembrane helix</keyword>
<dbReference type="InterPro" id="IPR002010">
    <property type="entry name" value="T3SS_IM_R"/>
</dbReference>
<dbReference type="NCBIfam" id="TIGR01400">
    <property type="entry name" value="fliR"/>
    <property type="match status" value="1"/>
</dbReference>
<dbReference type="KEGG" id="seds:AAY24_07300"/>
<evidence type="ECO:0000256" key="7">
    <source>
        <dbReference type="ARBA" id="ARBA00023136"/>
    </source>
</evidence>
<comment type="function">
    <text evidence="1 10">Role in flagellar biosynthesis.</text>
</comment>
<evidence type="ECO:0000256" key="9">
    <source>
        <dbReference type="NCBIfam" id="TIGR01400"/>
    </source>
</evidence>
<evidence type="ECO:0000256" key="2">
    <source>
        <dbReference type="ARBA" id="ARBA00009772"/>
    </source>
</evidence>
<dbReference type="GO" id="GO:0009425">
    <property type="term" value="C:bacterial-type flagellum basal body"/>
    <property type="evidence" value="ECO:0007669"/>
    <property type="project" value="UniProtKB-SubCell"/>
</dbReference>
<feature type="transmembrane region" description="Helical" evidence="10">
    <location>
        <begin position="12"/>
        <end position="32"/>
    </location>
</feature>
<evidence type="ECO:0000256" key="8">
    <source>
        <dbReference type="ARBA" id="ARBA00023143"/>
    </source>
</evidence>
<dbReference type="AlphaFoldDB" id="A0A0F7JZ95"/>
<keyword evidence="11" id="KW-0282">Flagellum</keyword>
<gene>
    <name evidence="11" type="ORF">AAY24_07300</name>
</gene>
<keyword evidence="5 10" id="KW-0812">Transmembrane</keyword>
<keyword evidence="12" id="KW-1185">Reference proteome</keyword>
<evidence type="ECO:0000256" key="4">
    <source>
        <dbReference type="ARBA" id="ARBA00022475"/>
    </source>
</evidence>
<protein>
    <recommendedName>
        <fullName evidence="3 9">Flagellar biosynthetic protein FliR</fullName>
    </recommendedName>
</protein>
<evidence type="ECO:0000256" key="3">
    <source>
        <dbReference type="ARBA" id="ARBA00021717"/>
    </source>
</evidence>
<feature type="transmembrane region" description="Helical" evidence="10">
    <location>
        <begin position="70"/>
        <end position="88"/>
    </location>
</feature>
<dbReference type="PANTHER" id="PTHR30065:SF8">
    <property type="entry name" value="FLAGELLAR BIOSYNTHETIC PROTEIN FLIR"/>
    <property type="match status" value="1"/>
</dbReference>
<keyword evidence="7 10" id="KW-0472">Membrane</keyword>
<reference evidence="11 12" key="1">
    <citation type="journal article" date="2015" name="Genome Announc.">
        <title>Complete Genome Sequence of Sedimenticola thiotaurini Strain SIP-G1, a Polyphosphate- and Polyhydroxyalkanoate-Accumulating Sulfur-Oxidizing Gammaproteobacterium Isolated from Salt Marsh Sediments.</title>
        <authorList>
            <person name="Flood B.E."/>
            <person name="Jones D.S."/>
            <person name="Bailey J.V."/>
        </authorList>
    </citation>
    <scope>NUCLEOTIDE SEQUENCE [LARGE SCALE GENOMIC DNA]</scope>
    <source>
        <strain evidence="11 12">SIP-G1</strain>
    </source>
</reference>
<organism evidence="11 12">
    <name type="scientific">Sedimenticola thiotaurini</name>
    <dbReference type="NCBI Taxonomy" id="1543721"/>
    <lineage>
        <taxon>Bacteria</taxon>
        <taxon>Pseudomonadati</taxon>
        <taxon>Pseudomonadota</taxon>
        <taxon>Gammaproteobacteria</taxon>
        <taxon>Chromatiales</taxon>
        <taxon>Sedimenticolaceae</taxon>
        <taxon>Sedimenticola</taxon>
    </lineage>
</organism>
<keyword evidence="8 10" id="KW-0975">Bacterial flagellum</keyword>
<evidence type="ECO:0000256" key="5">
    <source>
        <dbReference type="ARBA" id="ARBA00022692"/>
    </source>
</evidence>
<name>A0A0F7JZ95_9GAMM</name>
<evidence type="ECO:0000313" key="11">
    <source>
        <dbReference type="EMBL" id="AKH20190.1"/>
    </source>
</evidence>
<dbReference type="Pfam" id="PF01311">
    <property type="entry name" value="Bac_export_1"/>
    <property type="match status" value="1"/>
</dbReference>
<keyword evidence="11" id="KW-0966">Cell projection</keyword>
<proteinExistence type="inferred from homology"/>
<keyword evidence="4 10" id="KW-1003">Cell membrane</keyword>
<dbReference type="GO" id="GO:0006605">
    <property type="term" value="P:protein targeting"/>
    <property type="evidence" value="ECO:0007669"/>
    <property type="project" value="UniProtKB-UniRule"/>
</dbReference>
<dbReference type="EMBL" id="CP011412">
    <property type="protein sequence ID" value="AKH20190.1"/>
    <property type="molecule type" value="Genomic_DNA"/>
</dbReference>
<evidence type="ECO:0000256" key="6">
    <source>
        <dbReference type="ARBA" id="ARBA00022989"/>
    </source>
</evidence>
<evidence type="ECO:0000256" key="1">
    <source>
        <dbReference type="ARBA" id="ARBA00002578"/>
    </source>
</evidence>
<dbReference type="PRINTS" id="PR00953">
    <property type="entry name" value="TYPE3IMRPROT"/>
</dbReference>
<dbReference type="PATRIC" id="fig|1543721.4.peg.1517"/>
<dbReference type="GO" id="GO:0044780">
    <property type="term" value="P:bacterial-type flagellum assembly"/>
    <property type="evidence" value="ECO:0007669"/>
    <property type="project" value="UniProtKB-UniRule"/>
</dbReference>
<comment type="subcellular location">
    <subcellularLocation>
        <location evidence="10">Cell membrane</location>
        <topology evidence="10">Multi-pass membrane protein</topology>
    </subcellularLocation>
    <subcellularLocation>
        <location evidence="10">Bacterial flagellum basal body</location>
    </subcellularLocation>
</comment>
<comment type="similarity">
    <text evidence="2 10">Belongs to the FliR/MopE/SpaR family.</text>
</comment>
<feature type="transmembrane region" description="Helical" evidence="10">
    <location>
        <begin position="184"/>
        <end position="205"/>
    </location>
</feature>